<dbReference type="EMBL" id="JAYMYQ010000006">
    <property type="protein sequence ID" value="KAK7325093.1"/>
    <property type="molecule type" value="Genomic_DNA"/>
</dbReference>
<dbReference type="PANTHER" id="PTHR10762">
    <property type="entry name" value="DIPHTHAMIDE BIOSYNTHESIS PROTEIN"/>
    <property type="match status" value="1"/>
</dbReference>
<dbReference type="InterPro" id="IPR016435">
    <property type="entry name" value="DPH1/DPH2"/>
</dbReference>
<dbReference type="PANTHER" id="PTHR10762:SF2">
    <property type="entry name" value="2-(3-AMINO-3-CARBOXYPROPYL)HISTIDINE SYNTHASE SUBUNIT 2"/>
    <property type="match status" value="1"/>
</dbReference>
<evidence type="ECO:0000256" key="4">
    <source>
        <dbReference type="ARBA" id="ARBA00022723"/>
    </source>
</evidence>
<dbReference type="Proteomes" id="UP001367508">
    <property type="component" value="Unassembled WGS sequence"/>
</dbReference>
<keyword evidence="8" id="KW-1185">Reference proteome</keyword>
<sequence>MAQGNFVFLVNFGFNYDAVGFSDANENRIVTEMFQHRRILKHRYYLVEKAKDANIVGILVGTLGIDKTSQEQAKKAYTLVMEKPNPPKLANFPEKPSKSTPLYEPCPSKSSCANRICSPAFHEFRRFHVCSCLILCFASSVSLR</sequence>
<reference evidence="7 8" key="1">
    <citation type="submission" date="2024-01" db="EMBL/GenBank/DDBJ databases">
        <title>The genomes of 5 underutilized Papilionoideae crops provide insights into root nodulation and disease resistanc.</title>
        <authorList>
            <person name="Jiang F."/>
        </authorList>
    </citation>
    <scope>NUCLEOTIDE SEQUENCE [LARGE SCALE GENOMIC DNA]</scope>
    <source>
        <strain evidence="7">LVBAO_FW01</strain>
        <tissue evidence="7">Leaves</tissue>
    </source>
</reference>
<dbReference type="FunFam" id="3.40.50.11860:FF:000001">
    <property type="entry name" value="2-(3-amino-3-carboxypropyl)histidine synthase subunit 2"/>
    <property type="match status" value="1"/>
</dbReference>
<dbReference type="GO" id="GO:0046872">
    <property type="term" value="F:metal ion binding"/>
    <property type="evidence" value="ECO:0007669"/>
    <property type="project" value="UniProtKB-KW"/>
</dbReference>
<evidence type="ECO:0000313" key="7">
    <source>
        <dbReference type="EMBL" id="KAK7325093.1"/>
    </source>
</evidence>
<dbReference type="InterPro" id="IPR042265">
    <property type="entry name" value="DPH1/DPH2_3"/>
</dbReference>
<evidence type="ECO:0000256" key="5">
    <source>
        <dbReference type="ARBA" id="ARBA00023004"/>
    </source>
</evidence>
<dbReference type="GO" id="GO:0051536">
    <property type="term" value="F:iron-sulfur cluster binding"/>
    <property type="evidence" value="ECO:0007669"/>
    <property type="project" value="UniProtKB-KW"/>
</dbReference>
<keyword evidence="5" id="KW-0408">Iron</keyword>
<evidence type="ECO:0000256" key="2">
    <source>
        <dbReference type="ARBA" id="ARBA00005156"/>
    </source>
</evidence>
<proteinExistence type="inferred from homology"/>
<dbReference type="Gene3D" id="3.40.50.11860">
    <property type="entry name" value="Diphthamide synthesis DPH1/DPH2 domain 3"/>
    <property type="match status" value="1"/>
</dbReference>
<dbReference type="GO" id="GO:0090560">
    <property type="term" value="F:2-(3-amino-3-carboxypropyl)histidine synthase activity"/>
    <property type="evidence" value="ECO:0007669"/>
    <property type="project" value="InterPro"/>
</dbReference>
<dbReference type="GO" id="GO:0017183">
    <property type="term" value="P:protein histidyl modification to diphthamide"/>
    <property type="evidence" value="ECO:0007669"/>
    <property type="project" value="InterPro"/>
</dbReference>
<comment type="similarity">
    <text evidence="3">Belongs to the DPH1/DPH2 family. DPH2 subfamily.</text>
</comment>
<comment type="caution">
    <text evidence="7">The sequence shown here is derived from an EMBL/GenBank/DDBJ whole genome shotgun (WGS) entry which is preliminary data.</text>
</comment>
<gene>
    <name evidence="7" type="ORF">VNO77_29170</name>
</gene>
<evidence type="ECO:0000256" key="6">
    <source>
        <dbReference type="ARBA" id="ARBA00023014"/>
    </source>
</evidence>
<comment type="cofactor">
    <cofactor evidence="1">
        <name>[4Fe-4S] cluster</name>
        <dbReference type="ChEBI" id="CHEBI:49883"/>
    </cofactor>
</comment>
<dbReference type="Pfam" id="PF01866">
    <property type="entry name" value="Diphthamide_syn"/>
    <property type="match status" value="1"/>
</dbReference>
<protein>
    <submittedName>
        <fullName evidence="7">Uncharacterized protein</fullName>
    </submittedName>
</protein>
<name>A0AAN9KZJ9_CANGL</name>
<keyword evidence="4" id="KW-0479">Metal-binding</keyword>
<dbReference type="AlphaFoldDB" id="A0AAN9KZJ9"/>
<comment type="pathway">
    <text evidence="2">Protein modification; peptidyl-diphthamide biosynthesis.</text>
</comment>
<organism evidence="7 8">
    <name type="scientific">Canavalia gladiata</name>
    <name type="common">Sword bean</name>
    <name type="synonym">Dolichos gladiatus</name>
    <dbReference type="NCBI Taxonomy" id="3824"/>
    <lineage>
        <taxon>Eukaryota</taxon>
        <taxon>Viridiplantae</taxon>
        <taxon>Streptophyta</taxon>
        <taxon>Embryophyta</taxon>
        <taxon>Tracheophyta</taxon>
        <taxon>Spermatophyta</taxon>
        <taxon>Magnoliopsida</taxon>
        <taxon>eudicotyledons</taxon>
        <taxon>Gunneridae</taxon>
        <taxon>Pentapetalae</taxon>
        <taxon>rosids</taxon>
        <taxon>fabids</taxon>
        <taxon>Fabales</taxon>
        <taxon>Fabaceae</taxon>
        <taxon>Papilionoideae</taxon>
        <taxon>50 kb inversion clade</taxon>
        <taxon>NPAAA clade</taxon>
        <taxon>indigoferoid/millettioid clade</taxon>
        <taxon>Phaseoleae</taxon>
        <taxon>Canavalia</taxon>
    </lineage>
</organism>
<evidence type="ECO:0000256" key="3">
    <source>
        <dbReference type="ARBA" id="ARBA00006179"/>
    </source>
</evidence>
<evidence type="ECO:0000256" key="1">
    <source>
        <dbReference type="ARBA" id="ARBA00001966"/>
    </source>
</evidence>
<keyword evidence="6" id="KW-0411">Iron-sulfur</keyword>
<dbReference type="NCBIfam" id="TIGR00322">
    <property type="entry name" value="diphth2_R"/>
    <property type="match status" value="1"/>
</dbReference>
<accession>A0AAN9KZJ9</accession>
<evidence type="ECO:0000313" key="8">
    <source>
        <dbReference type="Proteomes" id="UP001367508"/>
    </source>
</evidence>